<evidence type="ECO:0000256" key="1">
    <source>
        <dbReference type="SAM" id="MobiDB-lite"/>
    </source>
</evidence>
<reference evidence="2" key="1">
    <citation type="journal article" date="2020" name="Stud. Mycol.">
        <title>101 Dothideomycetes genomes: a test case for predicting lifestyles and emergence of pathogens.</title>
        <authorList>
            <person name="Haridas S."/>
            <person name="Albert R."/>
            <person name="Binder M."/>
            <person name="Bloem J."/>
            <person name="Labutti K."/>
            <person name="Salamov A."/>
            <person name="Andreopoulos B."/>
            <person name="Baker S."/>
            <person name="Barry K."/>
            <person name="Bills G."/>
            <person name="Bluhm B."/>
            <person name="Cannon C."/>
            <person name="Castanera R."/>
            <person name="Culley D."/>
            <person name="Daum C."/>
            <person name="Ezra D."/>
            <person name="Gonzalez J."/>
            <person name="Henrissat B."/>
            <person name="Kuo A."/>
            <person name="Liang C."/>
            <person name="Lipzen A."/>
            <person name="Lutzoni F."/>
            <person name="Magnuson J."/>
            <person name="Mondo S."/>
            <person name="Nolan M."/>
            <person name="Ohm R."/>
            <person name="Pangilinan J."/>
            <person name="Park H.-J."/>
            <person name="Ramirez L."/>
            <person name="Alfaro M."/>
            <person name="Sun H."/>
            <person name="Tritt A."/>
            <person name="Yoshinaga Y."/>
            <person name="Zwiers L.-H."/>
            <person name="Turgeon B."/>
            <person name="Goodwin S."/>
            <person name="Spatafora J."/>
            <person name="Crous P."/>
            <person name="Grigoriev I."/>
        </authorList>
    </citation>
    <scope>NUCLEOTIDE SEQUENCE</scope>
    <source>
        <strain evidence="2">CBS 260.36</strain>
    </source>
</reference>
<sequence length="174" mass="18766">MRRRVVSISLIFTLPDPSPIDPPNVKFVLIHLPSHSQQSLSRTLLLLLDDNSHQIPHVAHHNLRLPLRAHSLDIQNSDNAGSRNADTEAALRPTRDFVDYGVGMGVGDGGGADVLLHLVGGGGESVTTRVRDSGGVDGTGKGEQQEEQRESVVEEGGGHIWGFVRFEGKQTLSL</sequence>
<feature type="compositionally biased region" description="Basic and acidic residues" evidence="1">
    <location>
        <begin position="143"/>
        <end position="152"/>
    </location>
</feature>
<dbReference type="EMBL" id="ML996095">
    <property type="protein sequence ID" value="KAF2147795.1"/>
    <property type="molecule type" value="Genomic_DNA"/>
</dbReference>
<gene>
    <name evidence="2" type="ORF">K461DRAFT_72409</name>
</gene>
<dbReference type="AlphaFoldDB" id="A0A9P4MBP1"/>
<feature type="region of interest" description="Disordered" evidence="1">
    <location>
        <begin position="126"/>
        <end position="154"/>
    </location>
</feature>
<evidence type="ECO:0000313" key="3">
    <source>
        <dbReference type="Proteomes" id="UP000799439"/>
    </source>
</evidence>
<dbReference type="Proteomes" id="UP000799439">
    <property type="component" value="Unassembled WGS sequence"/>
</dbReference>
<organism evidence="2 3">
    <name type="scientific">Myriangium duriaei CBS 260.36</name>
    <dbReference type="NCBI Taxonomy" id="1168546"/>
    <lineage>
        <taxon>Eukaryota</taxon>
        <taxon>Fungi</taxon>
        <taxon>Dikarya</taxon>
        <taxon>Ascomycota</taxon>
        <taxon>Pezizomycotina</taxon>
        <taxon>Dothideomycetes</taxon>
        <taxon>Dothideomycetidae</taxon>
        <taxon>Myriangiales</taxon>
        <taxon>Myriangiaceae</taxon>
        <taxon>Myriangium</taxon>
    </lineage>
</organism>
<keyword evidence="3" id="KW-1185">Reference proteome</keyword>
<comment type="caution">
    <text evidence="2">The sequence shown here is derived from an EMBL/GenBank/DDBJ whole genome shotgun (WGS) entry which is preliminary data.</text>
</comment>
<proteinExistence type="predicted"/>
<evidence type="ECO:0000313" key="2">
    <source>
        <dbReference type="EMBL" id="KAF2147795.1"/>
    </source>
</evidence>
<accession>A0A9P4MBP1</accession>
<name>A0A9P4MBP1_9PEZI</name>
<protein>
    <submittedName>
        <fullName evidence="2">Uncharacterized protein</fullName>
    </submittedName>
</protein>